<reference evidence="2" key="1">
    <citation type="submission" date="2015-08" db="EMBL/GenBank/DDBJ databases">
        <authorList>
            <person name="Babu N.S."/>
            <person name="Beckwith C.J."/>
            <person name="Beseler K.G."/>
            <person name="Brison A."/>
            <person name="Carone J.V."/>
            <person name="Caskin T.P."/>
            <person name="Diamond M."/>
            <person name="Durham M.E."/>
            <person name="Foxe J.M."/>
            <person name="Go M."/>
            <person name="Henderson B.A."/>
            <person name="Jones I.B."/>
            <person name="McGettigan J.A."/>
            <person name="Micheletti S.J."/>
            <person name="Nasrallah M.E."/>
            <person name="Ortiz D."/>
            <person name="Piller C.R."/>
            <person name="Privatt S.R."/>
            <person name="Schneider S.L."/>
            <person name="Sharp S."/>
            <person name="Smith T.C."/>
            <person name="Stanton J.D."/>
            <person name="Ullery H.E."/>
            <person name="Wilson R.J."/>
            <person name="Serrano M.G."/>
            <person name="Buck G."/>
            <person name="Lee V."/>
            <person name="Wang Y."/>
            <person name="Carvalho R."/>
            <person name="Voegtly L."/>
            <person name="Shi R."/>
            <person name="Duckworth R."/>
            <person name="Johnson A."/>
            <person name="Loviza R."/>
            <person name="Walstead R."/>
            <person name="Shah Z."/>
            <person name="Kiflezghi M."/>
            <person name="Wade K."/>
            <person name="Ball S.L."/>
            <person name="Bradley K.W."/>
            <person name="Asai D.J."/>
            <person name="Bowman C.A."/>
            <person name="Russell D.A."/>
            <person name="Pope W.H."/>
            <person name="Jacobs-Sera D."/>
            <person name="Hendrix R.W."/>
            <person name="Hatfull G.F."/>
        </authorList>
    </citation>
    <scope>NUCLEOTIDE SEQUENCE</scope>
</reference>
<gene>
    <name evidence="2" type="ORF">NOCA290082</name>
</gene>
<name>A0A2P2CG44_9ZZZZ</name>
<feature type="transmembrane region" description="Helical" evidence="1">
    <location>
        <begin position="12"/>
        <end position="30"/>
    </location>
</feature>
<dbReference type="CDD" id="cd00118">
    <property type="entry name" value="LysM"/>
    <property type="match status" value="1"/>
</dbReference>
<dbReference type="InterPro" id="IPR036779">
    <property type="entry name" value="LysM_dom_sf"/>
</dbReference>
<protein>
    <submittedName>
        <fullName evidence="2">Uncharacterized protein</fullName>
    </submittedName>
</protein>
<keyword evidence="1" id="KW-1133">Transmembrane helix</keyword>
<keyword evidence="1" id="KW-0472">Membrane</keyword>
<dbReference type="Gene3D" id="3.10.350.10">
    <property type="entry name" value="LysM domain"/>
    <property type="match status" value="1"/>
</dbReference>
<evidence type="ECO:0000256" key="1">
    <source>
        <dbReference type="SAM" id="Phobius"/>
    </source>
</evidence>
<dbReference type="InterPro" id="IPR018392">
    <property type="entry name" value="LysM"/>
</dbReference>
<organism evidence="2">
    <name type="scientific">metagenome</name>
    <dbReference type="NCBI Taxonomy" id="256318"/>
    <lineage>
        <taxon>unclassified sequences</taxon>
        <taxon>metagenomes</taxon>
    </lineage>
</organism>
<proteinExistence type="predicted"/>
<feature type="transmembrane region" description="Helical" evidence="1">
    <location>
        <begin position="42"/>
        <end position="64"/>
    </location>
</feature>
<evidence type="ECO:0000313" key="2">
    <source>
        <dbReference type="EMBL" id="CUR60975.1"/>
    </source>
</evidence>
<keyword evidence="1" id="KW-0812">Transmembrane</keyword>
<dbReference type="AlphaFoldDB" id="A0A2P2CG44"/>
<dbReference type="EMBL" id="CZKA01000085">
    <property type="protein sequence ID" value="CUR60975.1"/>
    <property type="molecule type" value="Genomic_DNA"/>
</dbReference>
<accession>A0A2P2CG44</accession>
<sequence length="225" mass="23265">MNTSASPVRCLAVWLTVTVSVAGLVLWMGHDLGTTQWSEADFDALLGLVAEVALCLCAGWFWVVTTVVTAQARHGATAGSALDPVLCPPALRRLLLTACGIALTSSLASAPALASSGPPTAESQQTERHHLSAPSSLVGLSLPDRVTAPETAPTPARAARVVTVRPGDTLWSLTADLLPPGASDAEIAVGWQAIHEHNRRVIGGDPDLILPGTQLSIPDLAAVAR</sequence>